<dbReference type="RefSeq" id="WP_368803457.1">
    <property type="nucleotide sequence ID" value="NZ_JAZHFV010000004.1"/>
</dbReference>
<gene>
    <name evidence="1" type="ORF">V1479_14180</name>
</gene>
<evidence type="ECO:0000313" key="1">
    <source>
        <dbReference type="EMBL" id="MEX4008458.1"/>
    </source>
</evidence>
<name>A0ABV3WW91_9HYPH</name>
<reference evidence="1 2" key="1">
    <citation type="submission" date="2024-01" db="EMBL/GenBank/DDBJ databases">
        <title>New evidence supports the origin of RcGTA from prophage.</title>
        <authorList>
            <person name="Xu Y."/>
            <person name="Liu B."/>
            <person name="Chen F."/>
        </authorList>
    </citation>
    <scope>NUCLEOTIDE SEQUENCE [LARGE SCALE GENOMIC DNA]</scope>
    <source>
        <strain evidence="1 2">CBW1107-2</strain>
    </source>
</reference>
<accession>A0ABV3WW91</accession>
<dbReference type="Proteomes" id="UP001559025">
    <property type="component" value="Unassembled WGS sequence"/>
</dbReference>
<comment type="caution">
    <text evidence="1">The sequence shown here is derived from an EMBL/GenBank/DDBJ whole genome shotgun (WGS) entry which is preliminary data.</text>
</comment>
<evidence type="ECO:0000313" key="2">
    <source>
        <dbReference type="Proteomes" id="UP001559025"/>
    </source>
</evidence>
<keyword evidence="2" id="KW-1185">Reference proteome</keyword>
<organism evidence="1 2">
    <name type="scientific">Neoaquamicrobium sediminum</name>
    <dbReference type="NCBI Taxonomy" id="1849104"/>
    <lineage>
        <taxon>Bacteria</taxon>
        <taxon>Pseudomonadati</taxon>
        <taxon>Pseudomonadota</taxon>
        <taxon>Alphaproteobacteria</taxon>
        <taxon>Hyphomicrobiales</taxon>
        <taxon>Phyllobacteriaceae</taxon>
        <taxon>Neoaquamicrobium</taxon>
    </lineage>
</organism>
<protein>
    <submittedName>
        <fullName evidence="1">Uncharacterized protein</fullName>
    </submittedName>
</protein>
<dbReference type="EMBL" id="JAZHFV010000004">
    <property type="protein sequence ID" value="MEX4008458.1"/>
    <property type="molecule type" value="Genomic_DNA"/>
</dbReference>
<proteinExistence type="predicted"/>
<sequence>MVAYVPQRTHDDCMIAAFATATDRTYEEVAEAFGVPCNGDGYPSLPPVGGVNLLAVPVPLLSLGFNAVLCLSTEATGNPSLRLSTSDALKTLLPSRTAVVTAPDAHLRVLGIQHAMAWKDSAVIDCREPEGKGPKLDRLTLSAVVLLTPTTNREALN</sequence>